<dbReference type="EMBL" id="JACHVA010000092">
    <property type="protein sequence ID" value="MBC2602469.1"/>
    <property type="molecule type" value="Genomic_DNA"/>
</dbReference>
<protein>
    <submittedName>
        <fullName evidence="2">DUF1275 domain-containing protein</fullName>
    </submittedName>
</protein>
<dbReference type="PANTHER" id="PTHR37314:SF4">
    <property type="entry name" value="UPF0700 TRANSMEMBRANE PROTEIN YOAK"/>
    <property type="match status" value="1"/>
</dbReference>
<feature type="transmembrane region" description="Helical" evidence="1">
    <location>
        <begin position="170"/>
        <end position="192"/>
    </location>
</feature>
<sequence>MRIITPNRIVLGGCFLAFGASFLNTGFLLSAGASVSHLTGDIARIGSGLSHVTNSENDLLIKVTLASLGFILGATASGFLLHHPTLEFNRPYGRTLSVLGLLLIAGHYLLPHAPLLSILIASGVCGAQNALANRYRGVALRTTHLTGLFTDFGIHLGMKLRGHDIAAWKLLIPFFITFAFLSGAILSSALYFHGRANWMLLAGLGYLAGGCFWSIYKRTGKGRINPPQSY</sequence>
<organism evidence="2 3">
    <name type="scientific">Puniceicoccus vermicola</name>
    <dbReference type="NCBI Taxonomy" id="388746"/>
    <lineage>
        <taxon>Bacteria</taxon>
        <taxon>Pseudomonadati</taxon>
        <taxon>Verrucomicrobiota</taxon>
        <taxon>Opitutia</taxon>
        <taxon>Puniceicoccales</taxon>
        <taxon>Puniceicoccaceae</taxon>
        <taxon>Puniceicoccus</taxon>
    </lineage>
</organism>
<feature type="transmembrane region" description="Helical" evidence="1">
    <location>
        <begin position="59"/>
        <end position="80"/>
    </location>
</feature>
<dbReference type="Pfam" id="PF06912">
    <property type="entry name" value="DUF1275"/>
    <property type="match status" value="1"/>
</dbReference>
<comment type="caution">
    <text evidence="2">The sequence shown here is derived from an EMBL/GenBank/DDBJ whole genome shotgun (WGS) entry which is preliminary data.</text>
</comment>
<evidence type="ECO:0000313" key="2">
    <source>
        <dbReference type="EMBL" id="MBC2602469.1"/>
    </source>
</evidence>
<dbReference type="RefSeq" id="WP_185693152.1">
    <property type="nucleotide sequence ID" value="NZ_JACHVA010000092.1"/>
</dbReference>
<dbReference type="Proteomes" id="UP000525652">
    <property type="component" value="Unassembled WGS sequence"/>
</dbReference>
<name>A0A7X1AZ65_9BACT</name>
<gene>
    <name evidence="2" type="ORF">H5P30_11835</name>
</gene>
<keyword evidence="1" id="KW-0472">Membrane</keyword>
<evidence type="ECO:0000256" key="1">
    <source>
        <dbReference type="SAM" id="Phobius"/>
    </source>
</evidence>
<feature type="transmembrane region" description="Helical" evidence="1">
    <location>
        <begin position="92"/>
        <end position="109"/>
    </location>
</feature>
<dbReference type="PANTHER" id="PTHR37314">
    <property type="entry name" value="SLR0142 PROTEIN"/>
    <property type="match status" value="1"/>
</dbReference>
<proteinExistence type="predicted"/>
<evidence type="ECO:0000313" key="3">
    <source>
        <dbReference type="Proteomes" id="UP000525652"/>
    </source>
</evidence>
<accession>A0A7X1AZ65</accession>
<dbReference type="AlphaFoldDB" id="A0A7X1AZ65"/>
<feature type="transmembrane region" description="Helical" evidence="1">
    <location>
        <begin position="198"/>
        <end position="216"/>
    </location>
</feature>
<dbReference type="InterPro" id="IPR010699">
    <property type="entry name" value="DUF1275"/>
</dbReference>
<keyword evidence="1" id="KW-0812">Transmembrane</keyword>
<reference evidence="2 3" key="1">
    <citation type="submission" date="2020-07" db="EMBL/GenBank/DDBJ databases">
        <authorList>
            <person name="Feng X."/>
        </authorList>
    </citation>
    <scope>NUCLEOTIDE SEQUENCE [LARGE SCALE GENOMIC DNA]</scope>
    <source>
        <strain evidence="2 3">JCM14086</strain>
    </source>
</reference>
<keyword evidence="3" id="KW-1185">Reference proteome</keyword>
<keyword evidence="1" id="KW-1133">Transmembrane helix</keyword>